<evidence type="ECO:0000256" key="5">
    <source>
        <dbReference type="ARBA" id="ARBA00022490"/>
    </source>
</evidence>
<dbReference type="GO" id="GO:0005737">
    <property type="term" value="C:cytoplasm"/>
    <property type="evidence" value="ECO:0007669"/>
    <property type="project" value="UniProtKB-SubCell"/>
</dbReference>
<proteinExistence type="inferred from homology"/>
<dbReference type="STRING" id="158441.A0A226DXE1"/>
<evidence type="ECO:0000313" key="9">
    <source>
        <dbReference type="EMBL" id="OXA49933.1"/>
    </source>
</evidence>
<dbReference type="AlphaFoldDB" id="A0A226DXE1"/>
<name>A0A226DXE1_FOLCA</name>
<evidence type="ECO:0000256" key="8">
    <source>
        <dbReference type="ARBA" id="ARBA00040444"/>
    </source>
</evidence>
<dbReference type="GO" id="GO:0005643">
    <property type="term" value="C:nuclear pore"/>
    <property type="evidence" value="ECO:0007669"/>
    <property type="project" value="TreeGrafter"/>
</dbReference>
<gene>
    <name evidence="9" type="ORF">Fcan01_14979</name>
</gene>
<dbReference type="Gene3D" id="1.25.10.10">
    <property type="entry name" value="Leucine-rich Repeat Variant"/>
    <property type="match status" value="2"/>
</dbReference>
<evidence type="ECO:0000256" key="1">
    <source>
        <dbReference type="ARBA" id="ARBA00004123"/>
    </source>
</evidence>
<dbReference type="EMBL" id="LNIX01000009">
    <property type="protein sequence ID" value="OXA49933.1"/>
    <property type="molecule type" value="Genomic_DNA"/>
</dbReference>
<dbReference type="InterPro" id="IPR044189">
    <property type="entry name" value="XPO4/7-like"/>
</dbReference>
<accession>A0A226DXE1</accession>
<keyword evidence="6" id="KW-0653">Protein transport</keyword>
<keyword evidence="5" id="KW-0963">Cytoplasm</keyword>
<evidence type="ECO:0000256" key="2">
    <source>
        <dbReference type="ARBA" id="ARBA00004496"/>
    </source>
</evidence>
<organism evidence="9 10">
    <name type="scientific">Folsomia candida</name>
    <name type="common">Springtail</name>
    <dbReference type="NCBI Taxonomy" id="158441"/>
    <lineage>
        <taxon>Eukaryota</taxon>
        <taxon>Metazoa</taxon>
        <taxon>Ecdysozoa</taxon>
        <taxon>Arthropoda</taxon>
        <taxon>Hexapoda</taxon>
        <taxon>Collembola</taxon>
        <taxon>Entomobryomorpha</taxon>
        <taxon>Isotomoidea</taxon>
        <taxon>Isotomidae</taxon>
        <taxon>Proisotominae</taxon>
        <taxon>Folsomia</taxon>
    </lineage>
</organism>
<evidence type="ECO:0000256" key="7">
    <source>
        <dbReference type="ARBA" id="ARBA00023242"/>
    </source>
</evidence>
<reference evidence="9 10" key="1">
    <citation type="submission" date="2015-12" db="EMBL/GenBank/DDBJ databases">
        <title>The genome of Folsomia candida.</title>
        <authorList>
            <person name="Faddeeva A."/>
            <person name="Derks M.F."/>
            <person name="Anvar Y."/>
            <person name="Smit S."/>
            <person name="Van Straalen N."/>
            <person name="Roelofs D."/>
        </authorList>
    </citation>
    <scope>NUCLEOTIDE SEQUENCE [LARGE SCALE GENOMIC DNA]</scope>
    <source>
        <strain evidence="9 10">VU population</strain>
        <tissue evidence="9">Whole body</tissue>
    </source>
</reference>
<dbReference type="GO" id="GO:0006611">
    <property type="term" value="P:protein export from nucleus"/>
    <property type="evidence" value="ECO:0007669"/>
    <property type="project" value="TreeGrafter"/>
</dbReference>
<dbReference type="SUPFAM" id="SSF48371">
    <property type="entry name" value="ARM repeat"/>
    <property type="match status" value="1"/>
</dbReference>
<keyword evidence="7" id="KW-0539">Nucleus</keyword>
<dbReference type="PANTHER" id="PTHR12596">
    <property type="entry name" value="EXPORTIN 4,7-RELATED"/>
    <property type="match status" value="1"/>
</dbReference>
<comment type="subcellular location">
    <subcellularLocation>
        <location evidence="2">Cytoplasm</location>
    </subcellularLocation>
    <subcellularLocation>
        <location evidence="1">Nucleus</location>
    </subcellularLocation>
</comment>
<evidence type="ECO:0000256" key="6">
    <source>
        <dbReference type="ARBA" id="ARBA00022927"/>
    </source>
</evidence>
<dbReference type="OMA" id="SCKSIFH"/>
<evidence type="ECO:0000256" key="3">
    <source>
        <dbReference type="ARBA" id="ARBA00009466"/>
    </source>
</evidence>
<comment type="caution">
    <text evidence="9">The sequence shown here is derived from an EMBL/GenBank/DDBJ whole genome shotgun (WGS) entry which is preliminary data.</text>
</comment>
<sequence>MDVRGSLEQLETAARILMAPPDIVSKDERFAAETMIINFRKMRNAFVLCKYILENSQTELVIFETADVLRNNLMQDWNKLPDEDIKTLNQHILNILLGNTEFSYAMKRRLAGVIALIVKHQSLTNGAIGKQRTELVSHIVGTALNTTGNHLVLACCMLDALLAEHQYVVNAEDASLTYEMHFAAKRDFENSDLLRIFQFCLQFLTTHEHSPMKQRDLDHVLKVLEIILCWNFTKQNLPKRVAGVIEMEAMPTFKPPSSWLDTINDSAFMPIFFNIHVKVRHDDNFVLRTVNLLAQLVSMHRPVLMNRENRVEFLSKILPPFTTLLNLPDKLSMEIYGLSDLIRKILLFNRAALLSLVETQTLENFFQAIGIFSCYVIQQAAIEESKSGVDDRLYRDSLTRVLEAWMNILTDTENFPKQIVQPIVTDIFNCYLKAHLSPPEGFRQLVATADESEEDEESDTNQFRDQLQAVGVFGRFILPHSVPIITQLLIFKCQALQKQIEIVASQAAPRESLEPIYEDIHWGILMAGHILAFDGLGETNLVPSEIHDYSIAADKDPDLSAAAFEKSFQMVNVEENVDPIVRLVSCVIILSETERRVNASGLGYLLSPELASNVLWFLHRFCESYFVISEEYYTNVSPSFLAAWGPLSQVTKISQTFLLQRVKEDLIRYNGEVTVMRDAINLLLSLVDSNKKAELAIHSTELPAIVEIANGVGPGKYQMPNEAYRKLVRAVISVGSFCEEQSRREQYWDQVLVPLAARFQNLSGLISTEKHRDDIRMEISCVLSGFIGAAMSSHSKTATPLFKRIGPVVTECGAILATYHNYVDIVELCIELVIELAKRSLSYLSSGDSVTLYHSAMSVVKSYSSHARGRVSNEKTAEEDTFNDLVTLMDMLTCLLSKDFLDLSPESISGNNTPPSVSASDVSLLGLGTVLPLMNADLLQFPSLSNKYFRLVAFLSELHADKMMVLPPPMLQAVYESVEIGLRNGAADPFASCCEFVSCMAIHISRHSQQSVQTSEYCKPFLKIFLEMILSQRVSKESIPSISTVLFALITAFPDAYSELVNQLLSSRSSEESRNKLSLAFSKLTENLNIQNGGDRLSRSAFRDRLETFIFSAKGCLE</sequence>
<dbReference type="OrthoDB" id="5548448at2759"/>
<dbReference type="GO" id="GO:0005049">
    <property type="term" value="F:nuclear export signal receptor activity"/>
    <property type="evidence" value="ECO:0007669"/>
    <property type="project" value="InterPro"/>
</dbReference>
<dbReference type="InterPro" id="IPR016024">
    <property type="entry name" value="ARM-type_fold"/>
</dbReference>
<evidence type="ECO:0000313" key="10">
    <source>
        <dbReference type="Proteomes" id="UP000198287"/>
    </source>
</evidence>
<protein>
    <recommendedName>
        <fullName evidence="8">Exportin-4</fullName>
    </recommendedName>
</protein>
<evidence type="ECO:0000256" key="4">
    <source>
        <dbReference type="ARBA" id="ARBA00022448"/>
    </source>
</evidence>
<dbReference type="Proteomes" id="UP000198287">
    <property type="component" value="Unassembled WGS sequence"/>
</dbReference>
<dbReference type="PANTHER" id="PTHR12596:SF1">
    <property type="entry name" value="EXPORTIN-4"/>
    <property type="match status" value="1"/>
</dbReference>
<dbReference type="InterPro" id="IPR011989">
    <property type="entry name" value="ARM-like"/>
</dbReference>
<keyword evidence="10" id="KW-1185">Reference proteome</keyword>
<keyword evidence="4" id="KW-0813">Transport</keyword>
<comment type="similarity">
    <text evidence="3">Belongs to the exportin family.</text>
</comment>